<name>V9NJF1_GINCI</name>
<evidence type="ECO:0000259" key="11">
    <source>
        <dbReference type="PROSITE" id="PS50853"/>
    </source>
</evidence>
<evidence type="ECO:0000313" key="12">
    <source>
        <dbReference type="EMBL" id="AGQ17910.1"/>
    </source>
</evidence>
<dbReference type="FunFam" id="2.60.40.10:FF:000754">
    <property type="entry name" value="Cytokine receptor common subunit gamma"/>
    <property type="match status" value="1"/>
</dbReference>
<dbReference type="GO" id="GO:0009897">
    <property type="term" value="C:external side of plasma membrane"/>
    <property type="evidence" value="ECO:0007669"/>
    <property type="project" value="TreeGrafter"/>
</dbReference>
<reference evidence="12" key="1">
    <citation type="journal article" date="2014" name="Nature">
        <title>Elephant shark genome provides unique insights into gnathostome evolution.</title>
        <authorList>
            <consortium name="International Elephant Shark Genome Sequencing Consortium"/>
            <person name="Venkatesh B."/>
            <person name="Lee A.P."/>
            <person name="Ravi V."/>
            <person name="Maurya A.K."/>
            <person name="Lian M.M."/>
            <person name="Swann J.B."/>
            <person name="Ohta Y."/>
            <person name="Flajnik M.F."/>
            <person name="Sutoh Y."/>
            <person name="Kasahara M."/>
            <person name="Hoon S."/>
            <person name="Gangu V."/>
            <person name="Roy S.W."/>
            <person name="Irimia M."/>
            <person name="Korzh V."/>
            <person name="Kondrychyn I."/>
            <person name="Lim Z.W."/>
            <person name="Tay B.H."/>
            <person name="Tohari S."/>
            <person name="Kong K.W."/>
            <person name="Ho S."/>
            <person name="Lorente-Galdos B."/>
            <person name="Quilez J."/>
            <person name="Marques-Bonet T."/>
            <person name="Raney B.J."/>
            <person name="Ingham P.W."/>
            <person name="Tay A."/>
            <person name="Hillier L.W."/>
            <person name="Minx P."/>
            <person name="Boehm T."/>
            <person name="Wilson R.K."/>
            <person name="Brenner S."/>
            <person name="Warren W.C."/>
        </authorList>
    </citation>
    <scope>NUCLEOTIDE SEQUENCE</scope>
    <source>
        <tissue evidence="12">Thymus</tissue>
    </source>
</reference>
<dbReference type="InterPro" id="IPR003961">
    <property type="entry name" value="FN3_dom"/>
</dbReference>
<gene>
    <name evidence="12" type="primary">IL2RG</name>
</gene>
<evidence type="ECO:0000256" key="8">
    <source>
        <dbReference type="ARBA" id="ARBA00023180"/>
    </source>
</evidence>
<proteinExistence type="evidence at transcript level"/>
<evidence type="ECO:0000256" key="9">
    <source>
        <dbReference type="SAM" id="Phobius"/>
    </source>
</evidence>
<dbReference type="EMBL" id="KC814631">
    <property type="protein sequence ID" value="AGQ17910.1"/>
    <property type="molecule type" value="mRNA"/>
</dbReference>
<dbReference type="InterPro" id="IPR015321">
    <property type="entry name" value="TypeI_recpt_CBD"/>
</dbReference>
<evidence type="ECO:0000256" key="6">
    <source>
        <dbReference type="ARBA" id="ARBA00023136"/>
    </source>
</evidence>
<evidence type="ECO:0000256" key="7">
    <source>
        <dbReference type="ARBA" id="ARBA00023170"/>
    </source>
</evidence>
<dbReference type="SUPFAM" id="SSF49265">
    <property type="entry name" value="Fibronectin type III"/>
    <property type="match status" value="2"/>
</dbReference>
<dbReference type="InterPro" id="IPR003531">
    <property type="entry name" value="Hempt_rcpt_S_F1_CS"/>
</dbReference>
<protein>
    <submittedName>
        <fullName evidence="12">Interleukin 2 receptor, gamma</fullName>
    </submittedName>
</protein>
<organism evidence="12">
    <name type="scientific">Ginglymostoma cirratum</name>
    <name type="common">Nurse shark</name>
    <name type="synonym">Squalus cirratus</name>
    <dbReference type="NCBI Taxonomy" id="7801"/>
    <lineage>
        <taxon>Eukaryota</taxon>
        <taxon>Metazoa</taxon>
        <taxon>Chordata</taxon>
        <taxon>Craniata</taxon>
        <taxon>Vertebrata</taxon>
        <taxon>Chondrichthyes</taxon>
        <taxon>Elasmobranchii</taxon>
        <taxon>Galeomorphii</taxon>
        <taxon>Galeoidea</taxon>
        <taxon>Orectolobiformes</taxon>
        <taxon>Ginglymostomatidae</taxon>
        <taxon>Ginglymostoma</taxon>
    </lineage>
</organism>
<feature type="signal peptide" evidence="10">
    <location>
        <begin position="1"/>
        <end position="33"/>
    </location>
</feature>
<dbReference type="PANTHER" id="PTHR23037:SF47">
    <property type="entry name" value="INTERLEUKIN 2 RECEPTOR SUBUNIT GAMMA"/>
    <property type="match status" value="1"/>
</dbReference>
<dbReference type="InterPro" id="IPR013783">
    <property type="entry name" value="Ig-like_fold"/>
</dbReference>
<dbReference type="PROSITE" id="PS50853">
    <property type="entry name" value="FN3"/>
    <property type="match status" value="1"/>
</dbReference>
<dbReference type="PROSITE" id="PS01355">
    <property type="entry name" value="HEMATOPO_REC_S_F1"/>
    <property type="match status" value="1"/>
</dbReference>
<keyword evidence="7 12" id="KW-0675">Receptor</keyword>
<comment type="subcellular location">
    <subcellularLocation>
        <location evidence="1">Membrane</location>
        <topology evidence="1">Single-pass type I membrane protein</topology>
    </subcellularLocation>
</comment>
<dbReference type="Pfam" id="PF21605">
    <property type="entry name" value="CRLF2-like_D2"/>
    <property type="match status" value="1"/>
</dbReference>
<evidence type="ECO:0000256" key="10">
    <source>
        <dbReference type="SAM" id="SignalP"/>
    </source>
</evidence>
<accession>V9NJF1</accession>
<keyword evidence="8" id="KW-0325">Glycoprotein</keyword>
<dbReference type="InterPro" id="IPR048648">
    <property type="entry name" value="CRLF2-like_D2"/>
</dbReference>
<feature type="domain" description="Fibronectin type-III" evidence="11">
    <location>
        <begin position="129"/>
        <end position="223"/>
    </location>
</feature>
<evidence type="ECO:0000256" key="5">
    <source>
        <dbReference type="ARBA" id="ARBA00022989"/>
    </source>
</evidence>
<dbReference type="Gene3D" id="2.60.40.10">
    <property type="entry name" value="Immunoglobulins"/>
    <property type="match status" value="2"/>
</dbReference>
<feature type="chain" id="PRO_5004779793" evidence="10">
    <location>
        <begin position="34"/>
        <end position="380"/>
    </location>
</feature>
<comment type="similarity">
    <text evidence="2">Belongs to the type I cytokine receptor family. Type 5 subfamily.</text>
</comment>
<evidence type="ECO:0000256" key="3">
    <source>
        <dbReference type="ARBA" id="ARBA00022692"/>
    </source>
</evidence>
<dbReference type="InterPro" id="IPR036116">
    <property type="entry name" value="FN3_sf"/>
</dbReference>
<evidence type="ECO:0000256" key="4">
    <source>
        <dbReference type="ARBA" id="ARBA00022729"/>
    </source>
</evidence>
<keyword evidence="5 9" id="KW-1133">Transmembrane helix</keyword>
<evidence type="ECO:0000256" key="2">
    <source>
        <dbReference type="ARBA" id="ARBA00008159"/>
    </source>
</evidence>
<keyword evidence="6 9" id="KW-0472">Membrane</keyword>
<feature type="transmembrane region" description="Helical" evidence="9">
    <location>
        <begin position="231"/>
        <end position="252"/>
    </location>
</feature>
<dbReference type="PANTHER" id="PTHR23037">
    <property type="entry name" value="CYTOKINE RECEPTOR"/>
    <property type="match status" value="1"/>
</dbReference>
<sequence length="380" mass="43663">MTRQHSLKRQILLPRNYWIWLIVLSNVALSMQAEDLNCIVYNDEFMECRWNHTEGKPNITLFYWYTSKPKQECMNYIQENDYNVGCYFSKDNIIEFEQFSVYRNGSNDSGSISFGTVTFYLQNQVKLYPPTNLTLNMSENNELVLSWEPPAKLLKCRMYEIRHRSNKDKDWQVQVINAQTKYVLASVDPEKFYTFQVRSKTNQYCASTKLWSEWSPAIQWGIDHSQSEGSAGLRTTITVFSLLGLMLLVVIVTKNERLKVIIIPKIPNPGRSFDPLFNNHNGNFQDWLGVPKDALEGFKSTYCENVCIVSESPVNPSLSSVHGGSYEQCGMTQIPGKVPILGTKGEIQPKNTSPAMLFSDIAVFVESNRYAINENIYVRV</sequence>
<keyword evidence="4 10" id="KW-0732">Signal</keyword>
<dbReference type="GO" id="GO:0004896">
    <property type="term" value="F:cytokine receptor activity"/>
    <property type="evidence" value="ECO:0007669"/>
    <property type="project" value="InterPro"/>
</dbReference>
<dbReference type="CDD" id="cd00063">
    <property type="entry name" value="FN3"/>
    <property type="match status" value="1"/>
</dbReference>
<keyword evidence="3 9" id="KW-0812">Transmembrane</keyword>
<dbReference type="AlphaFoldDB" id="V9NJF1"/>
<evidence type="ECO:0000256" key="1">
    <source>
        <dbReference type="ARBA" id="ARBA00004479"/>
    </source>
</evidence>
<dbReference type="Pfam" id="PF09240">
    <property type="entry name" value="IL6Ra-bind"/>
    <property type="match status" value="1"/>
</dbReference>